<evidence type="ECO:0000256" key="2">
    <source>
        <dbReference type="SAM" id="MobiDB-lite"/>
    </source>
</evidence>
<dbReference type="GO" id="GO:0005737">
    <property type="term" value="C:cytoplasm"/>
    <property type="evidence" value="ECO:0007669"/>
    <property type="project" value="TreeGrafter"/>
</dbReference>
<feature type="compositionally biased region" description="Polar residues" evidence="2">
    <location>
        <begin position="69"/>
        <end position="83"/>
    </location>
</feature>
<accession>A0A1Y2AQJ3</accession>
<evidence type="ECO:0000313" key="3">
    <source>
        <dbReference type="EMBL" id="ORY24570.1"/>
    </source>
</evidence>
<organism evidence="3 4">
    <name type="scientific">Naematelia encephala</name>
    <dbReference type="NCBI Taxonomy" id="71784"/>
    <lineage>
        <taxon>Eukaryota</taxon>
        <taxon>Fungi</taxon>
        <taxon>Dikarya</taxon>
        <taxon>Basidiomycota</taxon>
        <taxon>Agaricomycotina</taxon>
        <taxon>Tremellomycetes</taxon>
        <taxon>Tremellales</taxon>
        <taxon>Naemateliaceae</taxon>
        <taxon>Naematelia</taxon>
    </lineage>
</organism>
<dbReference type="STRING" id="71784.A0A1Y2AQJ3"/>
<dbReference type="InParanoid" id="A0A1Y2AQJ3"/>
<feature type="region of interest" description="Disordered" evidence="2">
    <location>
        <begin position="68"/>
        <end position="104"/>
    </location>
</feature>
<protein>
    <submittedName>
        <fullName evidence="3">D123-domain-containing protein</fullName>
    </submittedName>
</protein>
<reference evidence="3 4" key="1">
    <citation type="submission" date="2016-07" db="EMBL/GenBank/DDBJ databases">
        <title>Pervasive Adenine N6-methylation of Active Genes in Fungi.</title>
        <authorList>
            <consortium name="DOE Joint Genome Institute"/>
            <person name="Mondo S.J."/>
            <person name="Dannebaum R.O."/>
            <person name="Kuo R.C."/>
            <person name="Labutti K."/>
            <person name="Haridas S."/>
            <person name="Kuo A."/>
            <person name="Salamov A."/>
            <person name="Ahrendt S.R."/>
            <person name="Lipzen A."/>
            <person name="Sullivan W."/>
            <person name="Andreopoulos W.B."/>
            <person name="Clum A."/>
            <person name="Lindquist E."/>
            <person name="Daum C."/>
            <person name="Ramamoorthy G.K."/>
            <person name="Gryganskyi A."/>
            <person name="Culley D."/>
            <person name="Magnuson J.K."/>
            <person name="James T.Y."/>
            <person name="O'Malley M.A."/>
            <person name="Stajich J.E."/>
            <person name="Spatafora J.W."/>
            <person name="Visel A."/>
            <person name="Grigoriev I.V."/>
        </authorList>
    </citation>
    <scope>NUCLEOTIDE SEQUENCE [LARGE SCALE GENOMIC DNA]</scope>
    <source>
        <strain evidence="3 4">68-887.2</strain>
    </source>
</reference>
<feature type="compositionally biased region" description="Low complexity" evidence="2">
    <location>
        <begin position="84"/>
        <end position="104"/>
    </location>
</feature>
<dbReference type="Pfam" id="PF07065">
    <property type="entry name" value="D123"/>
    <property type="match status" value="1"/>
</dbReference>
<dbReference type="PANTHER" id="PTHR15323:SF6">
    <property type="entry name" value="CELL DIVISION CYCLE PROTEIN 123 HOMOLOG"/>
    <property type="match status" value="1"/>
</dbReference>
<dbReference type="PANTHER" id="PTHR15323">
    <property type="entry name" value="D123 PROTEIN"/>
    <property type="match status" value="1"/>
</dbReference>
<proteinExistence type="inferred from homology"/>
<gene>
    <name evidence="3" type="ORF">BCR39DRAFT_546527</name>
</gene>
<dbReference type="EMBL" id="MCFC01000066">
    <property type="protein sequence ID" value="ORY24570.1"/>
    <property type="molecule type" value="Genomic_DNA"/>
</dbReference>
<name>A0A1Y2AQJ3_9TREE</name>
<sequence length="370" mass="41117">MPVPIPPPAPIDIYPQLSRDLVEEARTSAWYPAFSRLSLPSTFIDIDQLGEREAFLEWLDGDSIFLPQDSESPPVTSSSNRQRAASISSLDSAGSSSGSSSSSAPIYHLPRINEAIRAAISRYGAVFPKLNWTSPKDVAFILPQTAHGPLHCTSPADVYLLLKTSDFVPHGLEVASAFAECDEAPGQNHLKIELVLKKHVDINPAREFRCFVRSNTLIAITQRDPNYYEHLQGAQVQESICNTVRAFWEDEIWDVYAGGPDYVFDLYLSSDHASALILDFQPYRQSTDPLLFTYSELRDILEESRNGSDDRPRLPILRVIDSASHPQASRNAPAYGSSMMPMEMMELSQGRSMAEFASAWQSSIGEAMEE</sequence>
<evidence type="ECO:0000256" key="1">
    <source>
        <dbReference type="ARBA" id="ARBA00011047"/>
    </source>
</evidence>
<comment type="similarity">
    <text evidence="1">Belongs to the CDC123 family.</text>
</comment>
<dbReference type="AlphaFoldDB" id="A0A1Y2AQJ3"/>
<dbReference type="OrthoDB" id="360540at2759"/>
<dbReference type="Proteomes" id="UP000193986">
    <property type="component" value="Unassembled WGS sequence"/>
</dbReference>
<comment type="caution">
    <text evidence="3">The sequence shown here is derived from an EMBL/GenBank/DDBJ whole genome shotgun (WGS) entry which is preliminary data.</text>
</comment>
<dbReference type="InterPro" id="IPR009772">
    <property type="entry name" value="CDC123"/>
</dbReference>
<keyword evidence="4" id="KW-1185">Reference proteome</keyword>
<evidence type="ECO:0000313" key="4">
    <source>
        <dbReference type="Proteomes" id="UP000193986"/>
    </source>
</evidence>
<dbReference type="FunCoup" id="A0A1Y2AQJ3">
    <property type="interactions" value="473"/>
</dbReference>